<dbReference type="EMBL" id="AOME01000002">
    <property type="protein sequence ID" value="EMA55865.1"/>
    <property type="molecule type" value="Genomic_DNA"/>
</dbReference>
<comment type="caution">
    <text evidence="1">The sequence shown here is derived from an EMBL/GenBank/DDBJ whole genome shotgun (WGS) entry which is preliminary data.</text>
</comment>
<organism evidence="1 2">
    <name type="scientific">Halococcus salifodinae DSM 8989</name>
    <dbReference type="NCBI Taxonomy" id="1227456"/>
    <lineage>
        <taxon>Archaea</taxon>
        <taxon>Methanobacteriati</taxon>
        <taxon>Methanobacteriota</taxon>
        <taxon>Stenosarchaea group</taxon>
        <taxon>Halobacteria</taxon>
        <taxon>Halobacteriales</taxon>
        <taxon>Halococcaceae</taxon>
        <taxon>Halococcus</taxon>
    </lineage>
</organism>
<gene>
    <name evidence="1" type="ORF">C450_00035</name>
</gene>
<reference evidence="1 2" key="1">
    <citation type="journal article" date="2014" name="PLoS Genet.">
        <title>Phylogenetically driven sequencing of extremely halophilic archaea reveals strategies for static and dynamic osmo-response.</title>
        <authorList>
            <person name="Becker E.A."/>
            <person name="Seitzer P.M."/>
            <person name="Tritt A."/>
            <person name="Larsen D."/>
            <person name="Krusor M."/>
            <person name="Yao A.I."/>
            <person name="Wu D."/>
            <person name="Madern D."/>
            <person name="Eisen J.A."/>
            <person name="Darling A.E."/>
            <person name="Facciotti M.T."/>
        </authorList>
    </citation>
    <scope>NUCLEOTIDE SEQUENCE [LARGE SCALE GENOMIC DNA]</scope>
    <source>
        <strain evidence="1 2">DSM 8989</strain>
    </source>
</reference>
<name>M0NGR2_9EURY</name>
<evidence type="ECO:0000313" key="2">
    <source>
        <dbReference type="Proteomes" id="UP000011625"/>
    </source>
</evidence>
<sequence>MRAGDRSYDSTEASHRALRGIRRELERHPAVSSAQGFPPDVHNHVVTELEPDRIGRNVDDATLTVRWFAGETPDARPEFSFHYQDNTGRDFGWHHEPNPHVEGWGHFQERTDAETEYAYEPHTFTSKNPTRVVWEVLSLLPSKI</sequence>
<dbReference type="Proteomes" id="UP000011625">
    <property type="component" value="Unassembled WGS sequence"/>
</dbReference>
<proteinExistence type="predicted"/>
<evidence type="ECO:0000313" key="1">
    <source>
        <dbReference type="EMBL" id="EMA55865.1"/>
    </source>
</evidence>
<accession>M0NGR2</accession>
<dbReference type="AlphaFoldDB" id="M0NGR2"/>
<protein>
    <submittedName>
        <fullName evidence="1">Uncharacterized protein</fullName>
    </submittedName>
</protein>
<keyword evidence="2" id="KW-1185">Reference proteome</keyword>
<dbReference type="STRING" id="1227456.C450_00035"/>
<dbReference type="PATRIC" id="fig|1227456.3.peg.5"/>